<feature type="transmembrane region" description="Helical" evidence="7">
    <location>
        <begin position="53"/>
        <end position="72"/>
    </location>
</feature>
<evidence type="ECO:0000256" key="2">
    <source>
        <dbReference type="ARBA" id="ARBA00022692"/>
    </source>
</evidence>
<feature type="transmembrane region" description="Helical" evidence="7">
    <location>
        <begin position="144"/>
        <end position="165"/>
    </location>
</feature>
<keyword evidence="5" id="KW-0046">Antibiotic resistance</keyword>
<evidence type="ECO:0000259" key="8">
    <source>
        <dbReference type="PROSITE" id="PS51012"/>
    </source>
</evidence>
<comment type="subcellular location">
    <subcellularLocation>
        <location evidence="1">Membrane</location>
        <topology evidence="1">Multi-pass membrane protein</topology>
    </subcellularLocation>
</comment>
<feature type="transmembrane region" description="Helical" evidence="7">
    <location>
        <begin position="92"/>
        <end position="116"/>
    </location>
</feature>
<comment type="caution">
    <text evidence="9">The sequence shown here is derived from an EMBL/GenBank/DDBJ whole genome shotgun (WGS) entry which is preliminary data.</text>
</comment>
<evidence type="ECO:0000256" key="5">
    <source>
        <dbReference type="ARBA" id="ARBA00023251"/>
    </source>
</evidence>
<dbReference type="InterPro" id="IPR052902">
    <property type="entry name" value="ABC-2_transporter"/>
</dbReference>
<evidence type="ECO:0000256" key="7">
    <source>
        <dbReference type="SAM" id="Phobius"/>
    </source>
</evidence>
<keyword evidence="2 7" id="KW-0812">Transmembrane</keyword>
<keyword evidence="3 7" id="KW-1133">Transmembrane helix</keyword>
<feature type="transmembrane region" description="Helical" evidence="7">
    <location>
        <begin position="177"/>
        <end position="198"/>
    </location>
</feature>
<evidence type="ECO:0000256" key="4">
    <source>
        <dbReference type="ARBA" id="ARBA00023136"/>
    </source>
</evidence>
<dbReference type="Pfam" id="PF12698">
    <property type="entry name" value="ABC2_membrane_3"/>
    <property type="match status" value="1"/>
</dbReference>
<dbReference type="PIRSF" id="PIRSF006648">
    <property type="entry name" value="DrrB"/>
    <property type="match status" value="1"/>
</dbReference>
<evidence type="ECO:0000256" key="6">
    <source>
        <dbReference type="SAM" id="MobiDB-lite"/>
    </source>
</evidence>
<feature type="transmembrane region" description="Helical" evidence="7">
    <location>
        <begin position="205"/>
        <end position="226"/>
    </location>
</feature>
<dbReference type="EMBL" id="JAVKGS010000001">
    <property type="protein sequence ID" value="MDR5691117.1"/>
    <property type="molecule type" value="Genomic_DNA"/>
</dbReference>
<proteinExistence type="predicted"/>
<dbReference type="InterPro" id="IPR047817">
    <property type="entry name" value="ABC2_TM_bact-type"/>
</dbReference>
<evidence type="ECO:0000256" key="1">
    <source>
        <dbReference type="ARBA" id="ARBA00004141"/>
    </source>
</evidence>
<keyword evidence="10" id="KW-1185">Reference proteome</keyword>
<accession>A0ABU1FIF3</accession>
<dbReference type="InterPro" id="IPR000412">
    <property type="entry name" value="ABC_2_transport"/>
</dbReference>
<evidence type="ECO:0000313" key="9">
    <source>
        <dbReference type="EMBL" id="MDR5691117.1"/>
    </source>
</evidence>
<dbReference type="InterPro" id="IPR013525">
    <property type="entry name" value="ABC2_TM"/>
</dbReference>
<reference evidence="10" key="1">
    <citation type="submission" date="2023-07" db="EMBL/GenBank/DDBJ databases">
        <title>Description of three actinobacteria isolated from air of manufacturing shop in a pharmaceutical factory.</title>
        <authorList>
            <person name="Zhang D.-F."/>
        </authorList>
    </citation>
    <scope>NUCLEOTIDE SEQUENCE [LARGE SCALE GENOMIC DNA]</scope>
    <source>
        <strain evidence="10">CCTCC AB 2011122</strain>
    </source>
</reference>
<dbReference type="Proteomes" id="UP001260072">
    <property type="component" value="Unassembled WGS sequence"/>
</dbReference>
<dbReference type="PROSITE" id="PS51012">
    <property type="entry name" value="ABC_TM2"/>
    <property type="match status" value="1"/>
</dbReference>
<evidence type="ECO:0000313" key="10">
    <source>
        <dbReference type="Proteomes" id="UP001260072"/>
    </source>
</evidence>
<keyword evidence="4 7" id="KW-0472">Membrane</keyword>
<feature type="compositionally biased region" description="Basic and acidic residues" evidence="6">
    <location>
        <begin position="1"/>
        <end position="16"/>
    </location>
</feature>
<sequence>MSTTTDRADGTARDIRSTAPDARRRRGTRPGRLAVGIGRIGYEVVGYFRTPDAVFFTFLFPFIMLGIFTAAFSSSGDIQPGPGAEGISVGAYYLPGLLAAGMLLSGVQNLAIDIAMEKSDGTLKRLGGTPLSPVSYFLGKFGQVFVTGLLQAALLLLAAATLFGIALPTEPEKWATFAWVFVLGVATSALLGIALSSVPRSGKSAAAVVIPILLVLQFISGVYLQFYALPEWMQNLASLFPLKWMAQGMRAVFLPEDFAVLEQNESWDLGWVALVLLAWLVVGLVVSRLTFRWIRRDA</sequence>
<dbReference type="PANTHER" id="PTHR43027:SF1">
    <property type="entry name" value="DOXORUBICIN RESISTANCE ABC TRANSPORTER PERMEASE PROTEIN DRRC-RELATED"/>
    <property type="match status" value="1"/>
</dbReference>
<gene>
    <name evidence="9" type="ORF">RH861_03485</name>
</gene>
<feature type="transmembrane region" description="Helical" evidence="7">
    <location>
        <begin position="269"/>
        <end position="291"/>
    </location>
</feature>
<organism evidence="9 10">
    <name type="scientific">Agromyces indicus</name>
    <dbReference type="NCBI Taxonomy" id="758919"/>
    <lineage>
        <taxon>Bacteria</taxon>
        <taxon>Bacillati</taxon>
        <taxon>Actinomycetota</taxon>
        <taxon>Actinomycetes</taxon>
        <taxon>Micrococcales</taxon>
        <taxon>Microbacteriaceae</taxon>
        <taxon>Agromyces</taxon>
    </lineage>
</organism>
<evidence type="ECO:0000256" key="3">
    <source>
        <dbReference type="ARBA" id="ARBA00022989"/>
    </source>
</evidence>
<dbReference type="RefSeq" id="WP_310519766.1">
    <property type="nucleotide sequence ID" value="NZ_BAABBS010000004.1"/>
</dbReference>
<feature type="domain" description="ABC transmembrane type-2" evidence="8">
    <location>
        <begin position="52"/>
        <end position="297"/>
    </location>
</feature>
<name>A0ABU1FIF3_9MICO</name>
<feature type="region of interest" description="Disordered" evidence="6">
    <location>
        <begin position="1"/>
        <end position="27"/>
    </location>
</feature>
<dbReference type="PANTHER" id="PTHR43027">
    <property type="entry name" value="DOXORUBICIN RESISTANCE ABC TRANSPORTER PERMEASE PROTEIN DRRC-RELATED"/>
    <property type="match status" value="1"/>
</dbReference>
<protein>
    <submittedName>
        <fullName evidence="9">ABC transporter permease</fullName>
    </submittedName>
</protein>